<evidence type="ECO:0000256" key="1">
    <source>
        <dbReference type="ARBA" id="ARBA00022553"/>
    </source>
</evidence>
<accession>A0ABV2SJV4</accession>
<keyword evidence="6" id="KW-1185">Reference proteome</keyword>
<dbReference type="InterPro" id="IPR001789">
    <property type="entry name" value="Sig_transdc_resp-reg_receiver"/>
</dbReference>
<feature type="modified residue" description="4-aspartylphosphate" evidence="3">
    <location>
        <position position="69"/>
    </location>
</feature>
<dbReference type="Proteomes" id="UP001549366">
    <property type="component" value="Unassembled WGS sequence"/>
</dbReference>
<dbReference type="CDD" id="cd17546">
    <property type="entry name" value="REC_hyHK_CKI1_RcsC-like"/>
    <property type="match status" value="1"/>
</dbReference>
<dbReference type="PROSITE" id="PS50110">
    <property type="entry name" value="RESPONSE_REGULATORY"/>
    <property type="match status" value="1"/>
</dbReference>
<dbReference type="EMBL" id="JBEWTB010000002">
    <property type="protein sequence ID" value="MET4758034.1"/>
    <property type="molecule type" value="Genomic_DNA"/>
</dbReference>
<dbReference type="Pfam" id="PF00072">
    <property type="entry name" value="Response_reg"/>
    <property type="match status" value="1"/>
</dbReference>
<sequence>MSRVNAVEDYQSILTGKQILVAEDNSANQMVMKKLLKKVGIEAEFANNGQIALENYQQNHERWQLVLMDCEMPVLDGYDATAAIRQFEEEAGLDRKLIIGLSAHAINELKKKALERGMDDYLTKPIDRDLLYKTLVDYLS</sequence>
<dbReference type="SMART" id="SM00448">
    <property type="entry name" value="REC"/>
    <property type="match status" value="1"/>
</dbReference>
<dbReference type="Gene3D" id="3.40.50.2300">
    <property type="match status" value="1"/>
</dbReference>
<name>A0ABV2SJV4_9GAMM</name>
<proteinExistence type="predicted"/>
<dbReference type="SUPFAM" id="SSF52172">
    <property type="entry name" value="CheY-like"/>
    <property type="match status" value="1"/>
</dbReference>
<evidence type="ECO:0000313" key="5">
    <source>
        <dbReference type="EMBL" id="MET4758034.1"/>
    </source>
</evidence>
<keyword evidence="2" id="KW-0902">Two-component regulatory system</keyword>
<gene>
    <name evidence="5" type="ORF">V5J35_003226</name>
</gene>
<keyword evidence="1 3" id="KW-0597">Phosphoprotein</keyword>
<evidence type="ECO:0000256" key="2">
    <source>
        <dbReference type="ARBA" id="ARBA00023012"/>
    </source>
</evidence>
<reference evidence="5 6" key="1">
    <citation type="submission" date="2024-06" db="EMBL/GenBank/DDBJ databases">
        <title>Genomic Encyclopedia of Type Strains, Phase V (KMG-V): Genome sequencing to study the core and pangenomes of soil and plant-associated prokaryotes.</title>
        <authorList>
            <person name="Whitman W."/>
        </authorList>
    </citation>
    <scope>NUCLEOTIDE SEQUENCE [LARGE SCALE GENOMIC DNA]</scope>
    <source>
        <strain evidence="5 6">NE40</strain>
    </source>
</reference>
<evidence type="ECO:0000259" key="4">
    <source>
        <dbReference type="PROSITE" id="PS50110"/>
    </source>
</evidence>
<dbReference type="PANTHER" id="PTHR45339">
    <property type="entry name" value="HYBRID SIGNAL TRANSDUCTION HISTIDINE KINASE J"/>
    <property type="match status" value="1"/>
</dbReference>
<dbReference type="PANTHER" id="PTHR45339:SF1">
    <property type="entry name" value="HYBRID SIGNAL TRANSDUCTION HISTIDINE KINASE J"/>
    <property type="match status" value="1"/>
</dbReference>
<evidence type="ECO:0000313" key="6">
    <source>
        <dbReference type="Proteomes" id="UP001549366"/>
    </source>
</evidence>
<evidence type="ECO:0000256" key="3">
    <source>
        <dbReference type="PROSITE-ProRule" id="PRU00169"/>
    </source>
</evidence>
<dbReference type="InterPro" id="IPR011006">
    <property type="entry name" value="CheY-like_superfamily"/>
</dbReference>
<protein>
    <submittedName>
        <fullName evidence="5">CheY-like chemotaxis protein</fullName>
    </submittedName>
</protein>
<feature type="domain" description="Response regulatory" evidence="4">
    <location>
        <begin position="18"/>
        <end position="139"/>
    </location>
</feature>
<organism evidence="5 6">
    <name type="scientific">Endozoicomonas lisbonensis</name>
    <dbReference type="NCBI Taxonomy" id="3120522"/>
    <lineage>
        <taxon>Bacteria</taxon>
        <taxon>Pseudomonadati</taxon>
        <taxon>Pseudomonadota</taxon>
        <taxon>Gammaproteobacteria</taxon>
        <taxon>Oceanospirillales</taxon>
        <taxon>Endozoicomonadaceae</taxon>
        <taxon>Endozoicomonas</taxon>
    </lineage>
</organism>
<comment type="caution">
    <text evidence="5">The sequence shown here is derived from an EMBL/GenBank/DDBJ whole genome shotgun (WGS) entry which is preliminary data.</text>
</comment>